<comment type="caution">
    <text evidence="1">The sequence shown here is derived from an EMBL/GenBank/DDBJ whole genome shotgun (WGS) entry which is preliminary data.</text>
</comment>
<keyword evidence="2" id="KW-1185">Reference proteome</keyword>
<proteinExistence type="predicted"/>
<evidence type="ECO:0000313" key="2">
    <source>
        <dbReference type="Proteomes" id="UP000077202"/>
    </source>
</evidence>
<gene>
    <name evidence="1" type="ORF">AXG93_2506s1020</name>
</gene>
<name>A0A176VZG6_MARPO</name>
<reference evidence="1" key="1">
    <citation type="submission" date="2016-03" db="EMBL/GenBank/DDBJ databases">
        <title>Mechanisms controlling the formation of the plant cell surface in tip-growing cells are functionally conserved among land plants.</title>
        <authorList>
            <person name="Honkanen S."/>
            <person name="Jones V.A."/>
            <person name="Morieri G."/>
            <person name="Champion C."/>
            <person name="Hetherington A.J."/>
            <person name="Kelly S."/>
            <person name="Saint-Marcoux D."/>
            <person name="Proust H."/>
            <person name="Prescott H."/>
            <person name="Dolan L."/>
        </authorList>
    </citation>
    <scope>NUCLEOTIDE SEQUENCE [LARGE SCALE GENOMIC DNA]</scope>
    <source>
        <tissue evidence="1">Whole gametophyte</tissue>
    </source>
</reference>
<sequence>MVQKLPVVVFLQAASPEEQSKQIGSVPVRPLLCTFRSGWRDDDKEHSTRFCVFINLRPANEAKDVAVRQSGMSLSLTQPELEGIGTSNARYSASAADNTSGLNFPCLQANHIPATRVTRRKRLGSRRSPGAAIALSCPPSSTIICCQ</sequence>
<dbReference type="AlphaFoldDB" id="A0A176VZG6"/>
<evidence type="ECO:0000313" key="1">
    <source>
        <dbReference type="EMBL" id="OAE25622.1"/>
    </source>
</evidence>
<protein>
    <submittedName>
        <fullName evidence="1">Uncharacterized protein</fullName>
    </submittedName>
</protein>
<dbReference type="EMBL" id="LVLJ01002299">
    <property type="protein sequence ID" value="OAE25622.1"/>
    <property type="molecule type" value="Genomic_DNA"/>
</dbReference>
<accession>A0A176VZG6</accession>
<dbReference type="Proteomes" id="UP000077202">
    <property type="component" value="Unassembled WGS sequence"/>
</dbReference>
<organism evidence="1 2">
    <name type="scientific">Marchantia polymorpha subsp. ruderalis</name>
    <dbReference type="NCBI Taxonomy" id="1480154"/>
    <lineage>
        <taxon>Eukaryota</taxon>
        <taxon>Viridiplantae</taxon>
        <taxon>Streptophyta</taxon>
        <taxon>Embryophyta</taxon>
        <taxon>Marchantiophyta</taxon>
        <taxon>Marchantiopsida</taxon>
        <taxon>Marchantiidae</taxon>
        <taxon>Marchantiales</taxon>
        <taxon>Marchantiaceae</taxon>
        <taxon>Marchantia</taxon>
    </lineage>
</organism>